<keyword evidence="3" id="KW-1185">Reference proteome</keyword>
<evidence type="ECO:0000256" key="1">
    <source>
        <dbReference type="SAM" id="MobiDB-lite"/>
    </source>
</evidence>
<accession>A0ABQ4XI06</accession>
<dbReference type="EMBL" id="BQNB010009537">
    <property type="protein sequence ID" value="GJS64901.1"/>
    <property type="molecule type" value="Genomic_DNA"/>
</dbReference>
<sequence>MGQNQKSKIQAQIQDDAQVDMQISDPYMMKSQWLSHPILGKLGGQPLKNQSVVRQPTAFKSERPRISKPRFASQVNVNNDLSKPVNTHHLPKDNTNLKNQCEIKQALNVSAADQARLHGSDVLSQQFRPRSSSRRLLIITVTDSRISRLQQ</sequence>
<feature type="region of interest" description="Disordered" evidence="1">
    <location>
        <begin position="56"/>
        <end position="97"/>
    </location>
</feature>
<name>A0ABQ4XI06_9ASTR</name>
<comment type="caution">
    <text evidence="2">The sequence shown here is derived from an EMBL/GenBank/DDBJ whole genome shotgun (WGS) entry which is preliminary data.</text>
</comment>
<gene>
    <name evidence="2" type="ORF">Tco_0679465</name>
</gene>
<evidence type="ECO:0000313" key="2">
    <source>
        <dbReference type="EMBL" id="GJS64901.1"/>
    </source>
</evidence>
<reference evidence="2" key="1">
    <citation type="journal article" date="2022" name="Int. J. Mol. Sci.">
        <title>Draft Genome of Tanacetum Coccineum: Genomic Comparison of Closely Related Tanacetum-Family Plants.</title>
        <authorList>
            <person name="Yamashiro T."/>
            <person name="Shiraishi A."/>
            <person name="Nakayama K."/>
            <person name="Satake H."/>
        </authorList>
    </citation>
    <scope>NUCLEOTIDE SEQUENCE</scope>
</reference>
<evidence type="ECO:0000313" key="3">
    <source>
        <dbReference type="Proteomes" id="UP001151760"/>
    </source>
</evidence>
<feature type="compositionally biased region" description="Polar residues" evidence="1">
    <location>
        <begin position="73"/>
        <end position="85"/>
    </location>
</feature>
<proteinExistence type="predicted"/>
<protein>
    <submittedName>
        <fullName evidence="2">Uncharacterized protein</fullName>
    </submittedName>
</protein>
<dbReference type="Proteomes" id="UP001151760">
    <property type="component" value="Unassembled WGS sequence"/>
</dbReference>
<reference evidence="2" key="2">
    <citation type="submission" date="2022-01" db="EMBL/GenBank/DDBJ databases">
        <authorList>
            <person name="Yamashiro T."/>
            <person name="Shiraishi A."/>
            <person name="Satake H."/>
            <person name="Nakayama K."/>
        </authorList>
    </citation>
    <scope>NUCLEOTIDE SEQUENCE</scope>
</reference>
<organism evidence="2 3">
    <name type="scientific">Tanacetum coccineum</name>
    <dbReference type="NCBI Taxonomy" id="301880"/>
    <lineage>
        <taxon>Eukaryota</taxon>
        <taxon>Viridiplantae</taxon>
        <taxon>Streptophyta</taxon>
        <taxon>Embryophyta</taxon>
        <taxon>Tracheophyta</taxon>
        <taxon>Spermatophyta</taxon>
        <taxon>Magnoliopsida</taxon>
        <taxon>eudicotyledons</taxon>
        <taxon>Gunneridae</taxon>
        <taxon>Pentapetalae</taxon>
        <taxon>asterids</taxon>
        <taxon>campanulids</taxon>
        <taxon>Asterales</taxon>
        <taxon>Asteraceae</taxon>
        <taxon>Asteroideae</taxon>
        <taxon>Anthemideae</taxon>
        <taxon>Anthemidinae</taxon>
        <taxon>Tanacetum</taxon>
    </lineage>
</organism>